<dbReference type="Pfam" id="PF00474">
    <property type="entry name" value="SSF"/>
    <property type="match status" value="2"/>
</dbReference>
<feature type="transmembrane region" description="Helical" evidence="12">
    <location>
        <begin position="143"/>
        <end position="162"/>
    </location>
</feature>
<feature type="transmembrane region" description="Helical" evidence="12">
    <location>
        <begin position="381"/>
        <end position="401"/>
    </location>
</feature>
<organism evidence="13 14">
    <name type="scientific">Lutzomyia longipalpis</name>
    <name type="common">Sand fly</name>
    <dbReference type="NCBI Taxonomy" id="7200"/>
    <lineage>
        <taxon>Eukaryota</taxon>
        <taxon>Metazoa</taxon>
        <taxon>Ecdysozoa</taxon>
        <taxon>Arthropoda</taxon>
        <taxon>Hexapoda</taxon>
        <taxon>Insecta</taxon>
        <taxon>Pterygota</taxon>
        <taxon>Neoptera</taxon>
        <taxon>Endopterygota</taxon>
        <taxon>Diptera</taxon>
        <taxon>Nematocera</taxon>
        <taxon>Psychodoidea</taxon>
        <taxon>Psychodidae</taxon>
        <taxon>Lutzomyia</taxon>
        <taxon>Lutzomyia</taxon>
    </lineage>
</organism>
<reference evidence="13" key="1">
    <citation type="submission" date="2020-05" db="UniProtKB">
        <authorList>
            <consortium name="EnsemblMetazoa"/>
        </authorList>
    </citation>
    <scope>IDENTIFICATION</scope>
    <source>
        <strain evidence="13">Jacobina</strain>
    </source>
</reference>
<feature type="transmembrane region" description="Helical" evidence="12">
    <location>
        <begin position="82"/>
        <end position="105"/>
    </location>
</feature>
<dbReference type="InterPro" id="IPR001734">
    <property type="entry name" value="Na/solute_symporter"/>
</dbReference>
<dbReference type="Gene3D" id="1.20.1730.10">
    <property type="entry name" value="Sodium/glucose cotransporter"/>
    <property type="match status" value="2"/>
</dbReference>
<feature type="transmembrane region" description="Helical" evidence="12">
    <location>
        <begin position="349"/>
        <end position="374"/>
    </location>
</feature>
<dbReference type="InterPro" id="IPR038377">
    <property type="entry name" value="Na/Glc_symporter_sf"/>
</dbReference>
<sequence length="529" mass="58890">GKKNDGDSCKLEHLGQFSEQFGSFDFFNGNVPLWIGLFLLHLPPICSCLVFQQIHVTNFSWTQNYITLPLLGEAVFDRRVRIFGSASFILLAVLYMPILLYMPCLSFKQFTGIDVKITGPVLVVVVITYTCIGGFRATVWTDVFQSIAMFGAIFIVLVKGYVDLVKEVGAKAIFQLNYNTDHLIPILHFVNQFGLYLLEACVLPPVAINLLYSDALLFPLLRRQEELHGFTLCSSYSGGSLLVTVFRHCDPKIAGIVDEYDQLFPLLVLLLSHTLPSLMGIYMGGMFCASLSSISTFLNSLAAVVLEDFCKPFVRLSNRAKGLIMRCVVVAFGLSTIPLITIAEKTDTIGQFAVRIESITGSSILGIFVLGIFCPSINGTCALIGGISCIFLVGWICFSASKAIADGSLAFDIKPIEYRGCTEIFNITMNLDNLELNQNLTHLTKETEGSDVMFLFRISFLYYLPLGILTTIFIAYIARIFLGGNEEVDSRLIWQYSRSQKHTKVNQRDVLEDEECGKLMRHEGNVMIN</sequence>
<evidence type="ECO:0000313" key="13">
    <source>
        <dbReference type="EnsemblMetazoa" id="LLOJ007517-PA"/>
    </source>
</evidence>
<keyword evidence="5 12" id="KW-0812">Transmembrane</keyword>
<keyword evidence="8" id="KW-0406">Ion transport</keyword>
<dbReference type="GO" id="GO:0006814">
    <property type="term" value="P:sodium ion transport"/>
    <property type="evidence" value="ECO:0007669"/>
    <property type="project" value="UniProtKB-KW"/>
</dbReference>
<dbReference type="EnsemblMetazoa" id="LLOJ007517-RA">
    <property type="protein sequence ID" value="LLOJ007517-PA"/>
    <property type="gene ID" value="LLOJ007517"/>
</dbReference>
<proteinExistence type="inferred from homology"/>
<evidence type="ECO:0000256" key="1">
    <source>
        <dbReference type="ARBA" id="ARBA00004651"/>
    </source>
</evidence>
<feature type="transmembrane region" description="Helical" evidence="12">
    <location>
        <begin position="117"/>
        <end position="137"/>
    </location>
</feature>
<evidence type="ECO:0000256" key="5">
    <source>
        <dbReference type="ARBA" id="ARBA00022692"/>
    </source>
</evidence>
<feature type="transmembrane region" description="Helical" evidence="12">
    <location>
        <begin position="323"/>
        <end position="343"/>
    </location>
</feature>
<dbReference type="AlphaFoldDB" id="A0A1B0CRL9"/>
<comment type="similarity">
    <text evidence="2 11">Belongs to the sodium:solute symporter (SSF) (TC 2.A.21) family.</text>
</comment>
<dbReference type="VEuPathDB" id="VectorBase:LLONM1_002163"/>
<protein>
    <recommendedName>
        <fullName evidence="15">Sodium/solute symporter</fullName>
    </recommendedName>
</protein>
<evidence type="ECO:0000256" key="10">
    <source>
        <dbReference type="ARBA" id="ARBA00023201"/>
    </source>
</evidence>
<feature type="transmembrane region" description="Helical" evidence="12">
    <location>
        <begin position="460"/>
        <end position="482"/>
    </location>
</feature>
<dbReference type="Proteomes" id="UP000092461">
    <property type="component" value="Unassembled WGS sequence"/>
</dbReference>
<evidence type="ECO:0000256" key="6">
    <source>
        <dbReference type="ARBA" id="ARBA00022989"/>
    </source>
</evidence>
<name>A0A1B0CRL9_LUTLO</name>
<feature type="transmembrane region" description="Helical" evidence="12">
    <location>
        <begin position="279"/>
        <end position="302"/>
    </location>
</feature>
<keyword evidence="4" id="KW-1003">Cell membrane</keyword>
<dbReference type="GO" id="GO:0015293">
    <property type="term" value="F:symporter activity"/>
    <property type="evidence" value="ECO:0007669"/>
    <property type="project" value="TreeGrafter"/>
</dbReference>
<evidence type="ECO:0000256" key="4">
    <source>
        <dbReference type="ARBA" id="ARBA00022475"/>
    </source>
</evidence>
<evidence type="ECO:0000256" key="7">
    <source>
        <dbReference type="ARBA" id="ARBA00023053"/>
    </source>
</evidence>
<dbReference type="PROSITE" id="PS50283">
    <property type="entry name" value="NA_SOLUT_SYMP_3"/>
    <property type="match status" value="1"/>
</dbReference>
<dbReference type="InterPro" id="IPR051163">
    <property type="entry name" value="Sodium:Solute_Symporter_SSF"/>
</dbReference>
<evidence type="ECO:0000256" key="8">
    <source>
        <dbReference type="ARBA" id="ARBA00023065"/>
    </source>
</evidence>
<evidence type="ECO:0000313" key="14">
    <source>
        <dbReference type="Proteomes" id="UP000092461"/>
    </source>
</evidence>
<keyword evidence="6 12" id="KW-1133">Transmembrane helix</keyword>
<dbReference type="GO" id="GO:0005886">
    <property type="term" value="C:plasma membrane"/>
    <property type="evidence" value="ECO:0007669"/>
    <property type="project" value="UniProtKB-SubCell"/>
</dbReference>
<keyword evidence="10" id="KW-0739">Sodium transport</keyword>
<keyword evidence="14" id="KW-1185">Reference proteome</keyword>
<feature type="transmembrane region" description="Helical" evidence="12">
    <location>
        <begin position="193"/>
        <end position="212"/>
    </location>
</feature>
<dbReference type="EMBL" id="AJWK01024933">
    <property type="status" value="NOT_ANNOTATED_CDS"/>
    <property type="molecule type" value="Genomic_DNA"/>
</dbReference>
<evidence type="ECO:0000256" key="3">
    <source>
        <dbReference type="ARBA" id="ARBA00022448"/>
    </source>
</evidence>
<dbReference type="PANTHER" id="PTHR42985:SF5">
    <property type="entry name" value="FI02094P-RELATED"/>
    <property type="match status" value="1"/>
</dbReference>
<evidence type="ECO:0000256" key="12">
    <source>
        <dbReference type="SAM" id="Phobius"/>
    </source>
</evidence>
<dbReference type="PANTHER" id="PTHR42985">
    <property type="entry name" value="SODIUM-COUPLED MONOCARBOXYLATE TRANSPORTER"/>
    <property type="match status" value="1"/>
</dbReference>
<evidence type="ECO:0000256" key="9">
    <source>
        <dbReference type="ARBA" id="ARBA00023136"/>
    </source>
</evidence>
<keyword evidence="3" id="KW-0813">Transport</keyword>
<evidence type="ECO:0000256" key="11">
    <source>
        <dbReference type="RuleBase" id="RU362091"/>
    </source>
</evidence>
<comment type="subcellular location">
    <subcellularLocation>
        <location evidence="1">Cell membrane</location>
        <topology evidence="1">Multi-pass membrane protein</topology>
    </subcellularLocation>
</comment>
<accession>A0A1B0CRL9</accession>
<keyword evidence="7" id="KW-0915">Sodium</keyword>
<keyword evidence="9 12" id="KW-0472">Membrane</keyword>
<evidence type="ECO:0000256" key="2">
    <source>
        <dbReference type="ARBA" id="ARBA00006434"/>
    </source>
</evidence>
<dbReference type="VEuPathDB" id="VectorBase:LLOJ007517"/>
<feature type="transmembrane region" description="Helical" evidence="12">
    <location>
        <begin position="31"/>
        <end position="51"/>
    </location>
</feature>
<evidence type="ECO:0008006" key="15">
    <source>
        <dbReference type="Google" id="ProtNLM"/>
    </source>
</evidence>